<evidence type="ECO:0000256" key="1">
    <source>
        <dbReference type="SAM" id="MobiDB-lite"/>
    </source>
</evidence>
<feature type="region of interest" description="Disordered" evidence="1">
    <location>
        <begin position="57"/>
        <end position="84"/>
    </location>
</feature>
<proteinExistence type="predicted"/>
<evidence type="ECO:0000313" key="2">
    <source>
        <dbReference type="EMBL" id="GAG03808.1"/>
    </source>
</evidence>
<organism evidence="2">
    <name type="scientific">marine sediment metagenome</name>
    <dbReference type="NCBI Taxonomy" id="412755"/>
    <lineage>
        <taxon>unclassified sequences</taxon>
        <taxon>metagenomes</taxon>
        <taxon>ecological metagenomes</taxon>
    </lineage>
</organism>
<sequence length="84" mass="9415">MAYALVNKEKYLRAKAVAGDDDQKLLEEYQRIGGKTIESTNEVIEVTRKMVGIYDKGRKSSKKKIMAKGKKANKPAKKGKKGKK</sequence>
<feature type="compositionally biased region" description="Basic residues" evidence="1">
    <location>
        <begin position="59"/>
        <end position="84"/>
    </location>
</feature>
<reference evidence="2" key="1">
    <citation type="journal article" date="2014" name="Front. Microbiol.">
        <title>High frequency of phylogenetically diverse reductive dehalogenase-homologous genes in deep subseafloor sedimentary metagenomes.</title>
        <authorList>
            <person name="Kawai M."/>
            <person name="Futagami T."/>
            <person name="Toyoda A."/>
            <person name="Takaki Y."/>
            <person name="Nishi S."/>
            <person name="Hori S."/>
            <person name="Arai W."/>
            <person name="Tsubouchi T."/>
            <person name="Morono Y."/>
            <person name="Uchiyama I."/>
            <person name="Ito T."/>
            <person name="Fujiyama A."/>
            <person name="Inagaki F."/>
            <person name="Takami H."/>
        </authorList>
    </citation>
    <scope>NUCLEOTIDE SEQUENCE</scope>
    <source>
        <strain evidence="2">Expedition CK06-06</strain>
    </source>
</reference>
<dbReference type="AlphaFoldDB" id="X0UU33"/>
<name>X0UU33_9ZZZZ</name>
<dbReference type="EMBL" id="BARS01028039">
    <property type="protein sequence ID" value="GAG03808.1"/>
    <property type="molecule type" value="Genomic_DNA"/>
</dbReference>
<comment type="caution">
    <text evidence="2">The sequence shown here is derived from an EMBL/GenBank/DDBJ whole genome shotgun (WGS) entry which is preliminary data.</text>
</comment>
<gene>
    <name evidence="2" type="ORF">S01H1_43983</name>
</gene>
<protein>
    <submittedName>
        <fullName evidence="2">Uncharacterized protein</fullName>
    </submittedName>
</protein>
<accession>X0UU33</accession>